<gene>
    <name evidence="1" type="ORF">ACFMB1_13385</name>
</gene>
<dbReference type="PROSITE" id="PS51257">
    <property type="entry name" value="PROKAR_LIPOPROTEIN"/>
    <property type="match status" value="1"/>
</dbReference>
<reference evidence="1 2" key="1">
    <citation type="submission" date="2024-09" db="EMBL/GenBank/DDBJ databases">
        <authorList>
            <person name="Zhang Z.-H."/>
        </authorList>
    </citation>
    <scope>NUCLEOTIDE SEQUENCE [LARGE SCALE GENOMIC DNA]</scope>
    <source>
        <strain evidence="1 2">HHTR114</strain>
    </source>
</reference>
<dbReference type="RefSeq" id="WP_379882215.1">
    <property type="nucleotide sequence ID" value="NZ_JBHPON010000002.1"/>
</dbReference>
<protein>
    <submittedName>
        <fullName evidence="1">Uncharacterized protein</fullName>
    </submittedName>
</protein>
<evidence type="ECO:0000313" key="2">
    <source>
        <dbReference type="Proteomes" id="UP001596116"/>
    </source>
</evidence>
<sequence length="133" mass="14969">MHKKKQLILHSAILLSIAATSCQRGQAEAEPYKALEAQEETIVTVSQKDPVTVSQQKCSKTPEGVAGLPYSHGKVFATLDEYLAHLHQLSAIDLPYWREIRPGIYQKVVRMPEAEPQTATREELMKKYCFDGE</sequence>
<comment type="caution">
    <text evidence="1">The sequence shown here is derived from an EMBL/GenBank/DDBJ whole genome shotgun (WGS) entry which is preliminary data.</text>
</comment>
<keyword evidence="2" id="KW-1185">Reference proteome</keyword>
<dbReference type="EMBL" id="JBHPON010000002">
    <property type="protein sequence ID" value="MFC6036544.1"/>
    <property type="molecule type" value="Genomic_DNA"/>
</dbReference>
<organism evidence="1 2">
    <name type="scientific">Hyphococcus aureus</name>
    <dbReference type="NCBI Taxonomy" id="2666033"/>
    <lineage>
        <taxon>Bacteria</taxon>
        <taxon>Pseudomonadati</taxon>
        <taxon>Pseudomonadota</taxon>
        <taxon>Alphaproteobacteria</taxon>
        <taxon>Parvularculales</taxon>
        <taxon>Parvularculaceae</taxon>
        <taxon>Hyphococcus</taxon>
    </lineage>
</organism>
<dbReference type="Proteomes" id="UP001596116">
    <property type="component" value="Unassembled WGS sequence"/>
</dbReference>
<name>A0ABW1KYD4_9PROT</name>
<accession>A0ABW1KYD4</accession>
<evidence type="ECO:0000313" key="1">
    <source>
        <dbReference type="EMBL" id="MFC6036544.1"/>
    </source>
</evidence>
<proteinExistence type="predicted"/>